<dbReference type="PANTHER" id="PTHR23502">
    <property type="entry name" value="MAJOR FACILITATOR SUPERFAMILY"/>
    <property type="match status" value="1"/>
</dbReference>
<keyword evidence="4 7" id="KW-1133">Transmembrane helix</keyword>
<comment type="caution">
    <text evidence="8">The sequence shown here is derived from an EMBL/GenBank/DDBJ whole genome shotgun (WGS) entry which is preliminary data.</text>
</comment>
<keyword evidence="9" id="KW-1185">Reference proteome</keyword>
<keyword evidence="2" id="KW-0813">Transport</keyword>
<evidence type="ECO:0000256" key="7">
    <source>
        <dbReference type="SAM" id="Phobius"/>
    </source>
</evidence>
<evidence type="ECO:0000256" key="2">
    <source>
        <dbReference type="ARBA" id="ARBA00022448"/>
    </source>
</evidence>
<dbReference type="EMBL" id="JAANER010000008">
    <property type="protein sequence ID" value="KAG9186747.1"/>
    <property type="molecule type" value="Genomic_DNA"/>
</dbReference>
<dbReference type="Proteomes" id="UP001199106">
    <property type="component" value="Unassembled WGS sequence"/>
</dbReference>
<dbReference type="PANTHER" id="PTHR23502:SF31">
    <property type="entry name" value="POLYAMINE TRANSPORTER 1"/>
    <property type="match status" value="1"/>
</dbReference>
<reference evidence="8" key="1">
    <citation type="submission" date="2021-07" db="EMBL/GenBank/DDBJ databases">
        <title>Genome Resource of American Ginseng Black Spot Pathogen Alternaria panax.</title>
        <authorList>
            <person name="Qiu C."/>
            <person name="Wang W."/>
            <person name="Liu Z."/>
        </authorList>
    </citation>
    <scope>NUCLEOTIDE SEQUENCE</scope>
    <source>
        <strain evidence="8">BNCC115425</strain>
    </source>
</reference>
<feature type="transmembrane region" description="Helical" evidence="7">
    <location>
        <begin position="213"/>
        <end position="229"/>
    </location>
</feature>
<dbReference type="GO" id="GO:0005886">
    <property type="term" value="C:plasma membrane"/>
    <property type="evidence" value="ECO:0007669"/>
    <property type="project" value="TreeGrafter"/>
</dbReference>
<keyword evidence="5 7" id="KW-0472">Membrane</keyword>
<evidence type="ECO:0000313" key="8">
    <source>
        <dbReference type="EMBL" id="KAG9186747.1"/>
    </source>
</evidence>
<gene>
    <name evidence="8" type="ORF">G6011_09855</name>
</gene>
<evidence type="ECO:0000313" key="9">
    <source>
        <dbReference type="Proteomes" id="UP001199106"/>
    </source>
</evidence>
<dbReference type="InterPro" id="IPR036259">
    <property type="entry name" value="MFS_trans_sf"/>
</dbReference>
<name>A0AAD4I625_9PLEO</name>
<evidence type="ECO:0008006" key="10">
    <source>
        <dbReference type="Google" id="ProtNLM"/>
    </source>
</evidence>
<keyword evidence="3 7" id="KW-0812">Transmembrane</keyword>
<sequence length="287" mass="31337">MSRVQEPPLQAPQSPHLQHPKPQKQNPDPLPRTPTTPTTSVPYSVANSPLPAPYLPSEPGNRTHSLGAPGDYVVDFNGPDNPLHAKNWAVRKKIFTAAMLGFATMTAAFAGSIFSTATRQISEKFAVGSVVATLGTSLYVLGFATGSILLAPFSELKGRRCVAAVFSDVFDNRTRGIVATVFSVMVFSGPFLAPFIGSFIVMDPDLGWRWTQYLPFMGFAAFTMNLLFLSESYRPMILVAKGEGLCRRTTNWGIHGKQEEIEIDFRELLKKNFFQTAQDAGCASVAD</sequence>
<feature type="transmembrane region" description="Helical" evidence="7">
    <location>
        <begin position="177"/>
        <end position="201"/>
    </location>
</feature>
<feature type="transmembrane region" description="Helical" evidence="7">
    <location>
        <begin position="94"/>
        <end position="114"/>
    </location>
</feature>
<dbReference type="SUPFAM" id="SSF103473">
    <property type="entry name" value="MFS general substrate transporter"/>
    <property type="match status" value="1"/>
</dbReference>
<evidence type="ECO:0000256" key="6">
    <source>
        <dbReference type="SAM" id="MobiDB-lite"/>
    </source>
</evidence>
<dbReference type="Gene3D" id="1.20.1720.10">
    <property type="entry name" value="Multidrug resistance protein D"/>
    <property type="match status" value="1"/>
</dbReference>
<evidence type="ECO:0000256" key="5">
    <source>
        <dbReference type="ARBA" id="ARBA00023136"/>
    </source>
</evidence>
<comment type="subcellular location">
    <subcellularLocation>
        <location evidence="1">Membrane</location>
        <topology evidence="1">Multi-pass membrane protein</topology>
    </subcellularLocation>
</comment>
<evidence type="ECO:0000256" key="3">
    <source>
        <dbReference type="ARBA" id="ARBA00022692"/>
    </source>
</evidence>
<dbReference type="AlphaFoldDB" id="A0AAD4I625"/>
<evidence type="ECO:0000256" key="1">
    <source>
        <dbReference type="ARBA" id="ARBA00004141"/>
    </source>
</evidence>
<feature type="region of interest" description="Disordered" evidence="6">
    <location>
        <begin position="1"/>
        <end position="66"/>
    </location>
</feature>
<organism evidence="8 9">
    <name type="scientific">Alternaria panax</name>
    <dbReference type="NCBI Taxonomy" id="48097"/>
    <lineage>
        <taxon>Eukaryota</taxon>
        <taxon>Fungi</taxon>
        <taxon>Dikarya</taxon>
        <taxon>Ascomycota</taxon>
        <taxon>Pezizomycotina</taxon>
        <taxon>Dothideomycetes</taxon>
        <taxon>Pleosporomycetidae</taxon>
        <taxon>Pleosporales</taxon>
        <taxon>Pleosporineae</taxon>
        <taxon>Pleosporaceae</taxon>
        <taxon>Alternaria</taxon>
        <taxon>Alternaria sect. Panax</taxon>
    </lineage>
</organism>
<feature type="transmembrane region" description="Helical" evidence="7">
    <location>
        <begin position="126"/>
        <end position="150"/>
    </location>
</feature>
<evidence type="ECO:0000256" key="4">
    <source>
        <dbReference type="ARBA" id="ARBA00022989"/>
    </source>
</evidence>
<proteinExistence type="predicted"/>
<accession>A0AAD4I625</accession>
<protein>
    <recommendedName>
        <fullName evidence="10">Major facilitator superfamily (MFS) profile domain-containing protein</fullName>
    </recommendedName>
</protein>
<dbReference type="Gene3D" id="1.20.1250.20">
    <property type="entry name" value="MFS general substrate transporter like domains"/>
    <property type="match status" value="1"/>
</dbReference>
<dbReference type="GO" id="GO:0022857">
    <property type="term" value="F:transmembrane transporter activity"/>
    <property type="evidence" value="ECO:0007669"/>
    <property type="project" value="TreeGrafter"/>
</dbReference>